<proteinExistence type="predicted"/>
<gene>
    <name evidence="2" type="ORF">IU514_18430</name>
</gene>
<evidence type="ECO:0000313" key="2">
    <source>
        <dbReference type="EMBL" id="MBF6026011.1"/>
    </source>
</evidence>
<protein>
    <submittedName>
        <fullName evidence="2">Uncharacterized protein</fullName>
    </submittedName>
</protein>
<reference evidence="2 3" key="1">
    <citation type="submission" date="2020-11" db="EMBL/GenBank/DDBJ databases">
        <title>Draft Genome Sequence and Secondary Metabolite Biosynthetic Potential of the Lysobacter niastensis Type strain DSM 18481.</title>
        <authorList>
            <person name="Turrini P."/>
            <person name="Artuso I."/>
            <person name="Tescari M."/>
            <person name="Lugli G.A."/>
            <person name="Frangipani E."/>
            <person name="Ventura M."/>
            <person name="Visca P."/>
        </authorList>
    </citation>
    <scope>NUCLEOTIDE SEQUENCE [LARGE SCALE GENOMIC DNA]</scope>
    <source>
        <strain evidence="2 3">DSM 18481</strain>
    </source>
</reference>
<feature type="compositionally biased region" description="Polar residues" evidence="1">
    <location>
        <begin position="1"/>
        <end position="14"/>
    </location>
</feature>
<organism evidence="2 3">
    <name type="scientific">Lysobacter niastensis</name>
    <dbReference type="NCBI Taxonomy" id="380629"/>
    <lineage>
        <taxon>Bacteria</taxon>
        <taxon>Pseudomonadati</taxon>
        <taxon>Pseudomonadota</taxon>
        <taxon>Gammaproteobacteria</taxon>
        <taxon>Lysobacterales</taxon>
        <taxon>Lysobacteraceae</taxon>
        <taxon>Lysobacter</taxon>
    </lineage>
</organism>
<feature type="region of interest" description="Disordered" evidence="1">
    <location>
        <begin position="1"/>
        <end position="20"/>
    </location>
</feature>
<dbReference type="EMBL" id="JADLZT010000013">
    <property type="protein sequence ID" value="MBF6026011.1"/>
    <property type="molecule type" value="Genomic_DNA"/>
</dbReference>
<comment type="caution">
    <text evidence="2">The sequence shown here is derived from an EMBL/GenBank/DDBJ whole genome shotgun (WGS) entry which is preliminary data.</text>
</comment>
<keyword evidence="3" id="KW-1185">Reference proteome</keyword>
<evidence type="ECO:0000313" key="3">
    <source>
        <dbReference type="Proteomes" id="UP001429984"/>
    </source>
</evidence>
<dbReference type="RefSeq" id="WP_194932614.1">
    <property type="nucleotide sequence ID" value="NZ_JADLZT010000013.1"/>
</dbReference>
<evidence type="ECO:0000256" key="1">
    <source>
        <dbReference type="SAM" id="MobiDB-lite"/>
    </source>
</evidence>
<name>A0ABS0BAJ3_9GAMM</name>
<dbReference type="Proteomes" id="UP001429984">
    <property type="component" value="Unassembled WGS sequence"/>
</dbReference>
<sequence length="63" mass="6943">MSTKKNQGRPSGSFDSKLEGAQAKRIISDRIAEDLLRFKDRGGSIEVLGTTRVLKRIDEPPAT</sequence>
<accession>A0ABS0BAJ3</accession>